<accession>A0A7J9G516</accession>
<dbReference type="EMBL" id="JABFAD010000002">
    <property type="protein sequence ID" value="MBA0792699.1"/>
    <property type="molecule type" value="Genomic_DNA"/>
</dbReference>
<protein>
    <submittedName>
        <fullName evidence="3">Uncharacterized protein</fullName>
    </submittedName>
</protein>
<evidence type="ECO:0000313" key="4">
    <source>
        <dbReference type="Proteomes" id="UP000593560"/>
    </source>
</evidence>
<comment type="caution">
    <text evidence="3">The sequence shown here is derived from an EMBL/GenBank/DDBJ whole genome shotgun (WGS) entry which is preliminary data.</text>
</comment>
<dbReference type="AlphaFoldDB" id="A0A7J9G516"/>
<dbReference type="PANTHER" id="PTHR33429:SF19">
    <property type="entry name" value="FISSION REGULATOR-LIKE PROTEIN"/>
    <property type="match status" value="1"/>
</dbReference>
<keyword evidence="2" id="KW-0472">Membrane</keyword>
<name>A0A7J9G516_9ROSI</name>
<keyword evidence="2" id="KW-1133">Transmembrane helix</keyword>
<proteinExistence type="predicted"/>
<dbReference type="Proteomes" id="UP000593560">
    <property type="component" value="Unassembled WGS sequence"/>
</dbReference>
<feature type="transmembrane region" description="Helical" evidence="2">
    <location>
        <begin position="16"/>
        <end position="35"/>
    </location>
</feature>
<reference evidence="3 4" key="1">
    <citation type="journal article" date="2019" name="Genome Biol. Evol.">
        <title>Insights into the evolution of the New World diploid cottons (Gossypium, subgenus Houzingenia) based on genome sequencing.</title>
        <authorList>
            <person name="Grover C.E."/>
            <person name="Arick M.A. 2nd"/>
            <person name="Thrash A."/>
            <person name="Conover J.L."/>
            <person name="Sanders W.S."/>
            <person name="Peterson D.G."/>
            <person name="Frelichowski J.E."/>
            <person name="Scheffler J.A."/>
            <person name="Scheffler B.E."/>
            <person name="Wendel J.F."/>
        </authorList>
    </citation>
    <scope>NUCLEOTIDE SEQUENCE [LARGE SCALE GENOMIC DNA]</scope>
    <source>
        <strain evidence="3">0</strain>
        <tissue evidence="3">Leaf</tissue>
    </source>
</reference>
<organism evidence="3 4">
    <name type="scientific">Gossypium harknessii</name>
    <dbReference type="NCBI Taxonomy" id="34285"/>
    <lineage>
        <taxon>Eukaryota</taxon>
        <taxon>Viridiplantae</taxon>
        <taxon>Streptophyta</taxon>
        <taxon>Embryophyta</taxon>
        <taxon>Tracheophyta</taxon>
        <taxon>Spermatophyta</taxon>
        <taxon>Magnoliopsida</taxon>
        <taxon>eudicotyledons</taxon>
        <taxon>Gunneridae</taxon>
        <taxon>Pentapetalae</taxon>
        <taxon>rosids</taxon>
        <taxon>malvids</taxon>
        <taxon>Malvales</taxon>
        <taxon>Malvaceae</taxon>
        <taxon>Malvoideae</taxon>
        <taxon>Gossypium</taxon>
    </lineage>
</organism>
<evidence type="ECO:0000256" key="2">
    <source>
        <dbReference type="SAM" id="Phobius"/>
    </source>
</evidence>
<dbReference type="PANTHER" id="PTHR33429">
    <property type="entry name" value="OS02G0708000 PROTEIN-RELATED"/>
    <property type="match status" value="1"/>
</dbReference>
<gene>
    <name evidence="3" type="ORF">Gohar_017175</name>
</gene>
<feature type="compositionally biased region" description="Basic and acidic residues" evidence="1">
    <location>
        <begin position="115"/>
        <end position="132"/>
    </location>
</feature>
<keyword evidence="2" id="KW-0812">Transmembrane</keyword>
<evidence type="ECO:0000313" key="3">
    <source>
        <dbReference type="EMBL" id="MBA0792699.1"/>
    </source>
</evidence>
<feature type="region of interest" description="Disordered" evidence="1">
    <location>
        <begin position="79"/>
        <end position="132"/>
    </location>
</feature>
<keyword evidence="4" id="KW-1185">Reference proteome</keyword>
<evidence type="ECO:0000256" key="1">
    <source>
        <dbReference type="SAM" id="MobiDB-lite"/>
    </source>
</evidence>
<sequence>MEARDSSRYLRRSVETLIVVVAVITIICVIVGIIARLCRGRRWVGNGENHIEGLEKKCRSCIDATPTIETPKELELETKAKEKSPPLLELNPKMKNSVEDSELGESIFALSESSEEGKENEKEEKEAWKSSERKPKNSLIGVKLSPWRNVHSLLLQALLYSLGNNGNYLLETISFAYTSNYPI</sequence>